<evidence type="ECO:0000256" key="8">
    <source>
        <dbReference type="ARBA" id="ARBA00022741"/>
    </source>
</evidence>
<proteinExistence type="inferred from homology"/>
<evidence type="ECO:0000256" key="10">
    <source>
        <dbReference type="ARBA" id="ARBA00031529"/>
    </source>
</evidence>
<evidence type="ECO:0000256" key="6">
    <source>
        <dbReference type="ARBA" id="ARBA00022490"/>
    </source>
</evidence>
<evidence type="ECO:0000256" key="2">
    <source>
        <dbReference type="ARBA" id="ARBA00005121"/>
    </source>
</evidence>
<dbReference type="FunFam" id="1.20.1200.10:FF:000003">
    <property type="entry name" value="ATP:cob(I)alamin adenosyltransferase"/>
    <property type="match status" value="1"/>
</dbReference>
<dbReference type="GO" id="GO:0005524">
    <property type="term" value="F:ATP binding"/>
    <property type="evidence" value="ECO:0007669"/>
    <property type="project" value="UniProtKB-UniRule"/>
</dbReference>
<dbReference type="Pfam" id="PF01923">
    <property type="entry name" value="Cob_adeno_trans"/>
    <property type="match status" value="1"/>
</dbReference>
<dbReference type="NCBIfam" id="TIGR00636">
    <property type="entry name" value="PduO_Nterm"/>
    <property type="match status" value="1"/>
</dbReference>
<comment type="similarity">
    <text evidence="3 15">Belongs to the Cob(I)alamin adenosyltransferase family.</text>
</comment>
<sequence length="197" mass="21114">MVRLNRIYTRTGDDGTTGLADGSRLSKAEPRMAAIGDVDEANCAIGVALTLIKDRPTHATLRRIQNELFDLGADLATPGEDFAPSDMALRITADQVERLEQEIDAMNAVVEPLKSFILPGGTPAAAALHQARAVTRRAERSAVTAASEDSLNPLALQYLNRLSDHLFVLARVTNASADGDVLWRPGASRAKSQQADP</sequence>
<dbReference type="Gene3D" id="1.20.1200.10">
    <property type="entry name" value="Cobalamin adenosyltransferase-like"/>
    <property type="match status" value="1"/>
</dbReference>
<keyword evidence="8 15" id="KW-0547">Nucleotide-binding</keyword>
<keyword evidence="9 15" id="KW-0067">ATP-binding</keyword>
<evidence type="ECO:0000256" key="5">
    <source>
        <dbReference type="ARBA" id="ARBA00020963"/>
    </source>
</evidence>
<evidence type="ECO:0000256" key="3">
    <source>
        <dbReference type="ARBA" id="ARBA00007487"/>
    </source>
</evidence>
<dbReference type="InterPro" id="IPR029499">
    <property type="entry name" value="PduO-typ"/>
</dbReference>
<dbReference type="KEGG" id="spzr:G5C33_18955"/>
<feature type="domain" description="Cobalamin adenosyltransferase-like" evidence="16">
    <location>
        <begin position="7"/>
        <end position="172"/>
    </location>
</feature>
<evidence type="ECO:0000259" key="16">
    <source>
        <dbReference type="Pfam" id="PF01923"/>
    </source>
</evidence>
<dbReference type="AlphaFoldDB" id="A0A6G6YBG2"/>
<dbReference type="EC" id="2.5.1.17" evidence="4 15"/>
<evidence type="ECO:0000256" key="11">
    <source>
        <dbReference type="ARBA" id="ARBA00033334"/>
    </source>
</evidence>
<evidence type="ECO:0000313" key="17">
    <source>
        <dbReference type="EMBL" id="QIG82048.1"/>
    </source>
</evidence>
<evidence type="ECO:0000256" key="13">
    <source>
        <dbReference type="ARBA" id="ARBA00048555"/>
    </source>
</evidence>
<protein>
    <recommendedName>
        <fullName evidence="5 15">Corrinoid adenosyltransferase</fullName>
        <ecNumber evidence="4 15">2.5.1.17</ecNumber>
    </recommendedName>
    <alternativeName>
        <fullName evidence="10 15">Cob(II)alamin adenosyltransferase</fullName>
    </alternativeName>
    <alternativeName>
        <fullName evidence="12 15">Cob(II)yrinic acid a,c-diamide adenosyltransferase</fullName>
    </alternativeName>
    <alternativeName>
        <fullName evidence="11 15">Cobinamide/cobalamin adenosyltransferase</fullName>
    </alternativeName>
</protein>
<dbReference type="RefSeq" id="WP_165328955.1">
    <property type="nucleotide sequence ID" value="NZ_CP049109.1"/>
</dbReference>
<name>A0A6G6YBG2_9SPHN</name>
<accession>A0A6G6YBG2</accession>
<dbReference type="GO" id="GO:0005737">
    <property type="term" value="C:cytoplasm"/>
    <property type="evidence" value="ECO:0007669"/>
    <property type="project" value="UniProtKB-SubCell"/>
</dbReference>
<dbReference type="Proteomes" id="UP000501568">
    <property type="component" value="Chromosome"/>
</dbReference>
<dbReference type="UniPathway" id="UPA00148">
    <property type="reaction ID" value="UER00233"/>
</dbReference>
<organism evidence="17 18">
    <name type="scientific">Stakelama tenebrarum</name>
    <dbReference type="NCBI Taxonomy" id="2711215"/>
    <lineage>
        <taxon>Bacteria</taxon>
        <taxon>Pseudomonadati</taxon>
        <taxon>Pseudomonadota</taxon>
        <taxon>Alphaproteobacteria</taxon>
        <taxon>Sphingomonadales</taxon>
        <taxon>Sphingomonadaceae</taxon>
        <taxon>Stakelama</taxon>
    </lineage>
</organism>
<evidence type="ECO:0000313" key="18">
    <source>
        <dbReference type="Proteomes" id="UP000501568"/>
    </source>
</evidence>
<evidence type="ECO:0000256" key="9">
    <source>
        <dbReference type="ARBA" id="ARBA00022840"/>
    </source>
</evidence>
<gene>
    <name evidence="17" type="ORF">G5C33_18955</name>
</gene>
<evidence type="ECO:0000256" key="4">
    <source>
        <dbReference type="ARBA" id="ARBA00012454"/>
    </source>
</evidence>
<dbReference type="PANTHER" id="PTHR12213:SF0">
    <property type="entry name" value="CORRINOID ADENOSYLTRANSFERASE MMAB"/>
    <property type="match status" value="1"/>
</dbReference>
<keyword evidence="18" id="KW-1185">Reference proteome</keyword>
<reference evidence="17 18" key="1">
    <citation type="submission" date="2020-02" db="EMBL/GenBank/DDBJ databases">
        <authorList>
            <person name="Zheng R.K."/>
            <person name="Sun C.M."/>
        </authorList>
    </citation>
    <scope>NUCLEOTIDE SEQUENCE [LARGE SCALE GENOMIC DNA]</scope>
    <source>
        <strain evidence="18">zrk23</strain>
    </source>
</reference>
<dbReference type="GO" id="GO:0008817">
    <property type="term" value="F:corrinoid adenosyltransferase activity"/>
    <property type="evidence" value="ECO:0007669"/>
    <property type="project" value="UniProtKB-UniRule"/>
</dbReference>
<evidence type="ECO:0000256" key="15">
    <source>
        <dbReference type="RuleBase" id="RU366026"/>
    </source>
</evidence>
<dbReference type="InterPro" id="IPR036451">
    <property type="entry name" value="CblAdoTrfase-like_sf"/>
</dbReference>
<evidence type="ECO:0000256" key="1">
    <source>
        <dbReference type="ARBA" id="ARBA00004496"/>
    </source>
</evidence>
<dbReference type="SUPFAM" id="SSF89028">
    <property type="entry name" value="Cobalamin adenosyltransferase-like"/>
    <property type="match status" value="1"/>
</dbReference>
<evidence type="ECO:0000256" key="14">
    <source>
        <dbReference type="ARBA" id="ARBA00048692"/>
    </source>
</evidence>
<dbReference type="GO" id="GO:0009236">
    <property type="term" value="P:cobalamin biosynthetic process"/>
    <property type="evidence" value="ECO:0007669"/>
    <property type="project" value="UniProtKB-UniRule"/>
</dbReference>
<keyword evidence="15" id="KW-0169">Cobalamin biosynthesis</keyword>
<keyword evidence="7 15" id="KW-0808">Transferase</keyword>
<evidence type="ECO:0000256" key="12">
    <source>
        <dbReference type="ARBA" id="ARBA00033354"/>
    </source>
</evidence>
<keyword evidence="6" id="KW-0963">Cytoplasm</keyword>
<comment type="catalytic activity">
    <reaction evidence="13 15">
        <text>2 cob(II)yrinate a,c diamide + reduced [electron-transfer flavoprotein] + 2 ATP = 2 adenosylcob(III)yrinate a,c-diamide + 2 triphosphate + oxidized [electron-transfer flavoprotein] + 3 H(+)</text>
        <dbReference type="Rhea" id="RHEA:11528"/>
        <dbReference type="Rhea" id="RHEA-COMP:10685"/>
        <dbReference type="Rhea" id="RHEA-COMP:10686"/>
        <dbReference type="ChEBI" id="CHEBI:15378"/>
        <dbReference type="ChEBI" id="CHEBI:18036"/>
        <dbReference type="ChEBI" id="CHEBI:30616"/>
        <dbReference type="ChEBI" id="CHEBI:57692"/>
        <dbReference type="ChEBI" id="CHEBI:58307"/>
        <dbReference type="ChEBI" id="CHEBI:58503"/>
        <dbReference type="ChEBI" id="CHEBI:58537"/>
        <dbReference type="EC" id="2.5.1.17"/>
    </reaction>
</comment>
<comment type="pathway">
    <text evidence="2 15">Cofactor biosynthesis; adenosylcobalamin biosynthesis; adenosylcobalamin from cob(II)yrinate a,c-diamide: step 2/7.</text>
</comment>
<comment type="subcellular location">
    <subcellularLocation>
        <location evidence="1">Cytoplasm</location>
    </subcellularLocation>
</comment>
<comment type="catalytic activity">
    <reaction evidence="14 15">
        <text>2 cob(II)alamin + reduced [electron-transfer flavoprotein] + 2 ATP = 2 adenosylcob(III)alamin + 2 triphosphate + oxidized [electron-transfer flavoprotein] + 3 H(+)</text>
        <dbReference type="Rhea" id="RHEA:28671"/>
        <dbReference type="Rhea" id="RHEA-COMP:10685"/>
        <dbReference type="Rhea" id="RHEA-COMP:10686"/>
        <dbReference type="ChEBI" id="CHEBI:15378"/>
        <dbReference type="ChEBI" id="CHEBI:16304"/>
        <dbReference type="ChEBI" id="CHEBI:18036"/>
        <dbReference type="ChEBI" id="CHEBI:18408"/>
        <dbReference type="ChEBI" id="CHEBI:30616"/>
        <dbReference type="ChEBI" id="CHEBI:57692"/>
        <dbReference type="ChEBI" id="CHEBI:58307"/>
        <dbReference type="EC" id="2.5.1.17"/>
    </reaction>
</comment>
<evidence type="ECO:0000256" key="7">
    <source>
        <dbReference type="ARBA" id="ARBA00022679"/>
    </source>
</evidence>
<dbReference type="PANTHER" id="PTHR12213">
    <property type="entry name" value="CORRINOID ADENOSYLTRANSFERASE"/>
    <property type="match status" value="1"/>
</dbReference>
<dbReference type="InterPro" id="IPR016030">
    <property type="entry name" value="CblAdoTrfase-like"/>
</dbReference>
<dbReference type="EMBL" id="CP049109">
    <property type="protein sequence ID" value="QIG82048.1"/>
    <property type="molecule type" value="Genomic_DNA"/>
</dbReference>